<dbReference type="EMBL" id="QJTD01000001">
    <property type="protein sequence ID" value="PYE82577.1"/>
    <property type="molecule type" value="Genomic_DNA"/>
</dbReference>
<sequence>MHTIFDYLAQELQNEYESEYDLTLKKNFSAPKIYSANGDLRKRWYVYFSYRDPESGKLKRQTPIYANANKFKTKEDRLSVLVTYRKTLLKLLNKGYSPYSDNKEILSNINDNKSQTPPSNNQSLPKEVEQIQEPVMTYEEAFDFGLKQKEKFIYATTKRSFENRLKNFKKWVKETHPNVVGIDEINKKLISHFLSDILERTSPRNRNNSRADLSSIMQVLFDNDIVKANVIKQIPVLKAIAQRNKTYT</sequence>
<name>A0A2V4XUW4_9FLAO</name>
<evidence type="ECO:0000256" key="3">
    <source>
        <dbReference type="PROSITE-ProRule" id="PRU01248"/>
    </source>
</evidence>
<evidence type="ECO:0000256" key="2">
    <source>
        <dbReference type="ARBA" id="ARBA00023125"/>
    </source>
</evidence>
<keyword evidence="2 3" id="KW-0238">DNA-binding</keyword>
<reference evidence="6 7" key="1">
    <citation type="submission" date="2018-06" db="EMBL/GenBank/DDBJ databases">
        <title>Genomic Encyclopedia of Type Strains, Phase III (KMG-III): the genomes of soil and plant-associated and newly described type strains.</title>
        <authorList>
            <person name="Whitman W."/>
        </authorList>
    </citation>
    <scope>NUCLEOTIDE SEQUENCE [LARGE SCALE GENOMIC DNA]</scope>
    <source>
        <strain evidence="6 7">CECT 7945</strain>
    </source>
</reference>
<gene>
    <name evidence="6" type="ORF">DFQ11_1011</name>
</gene>
<feature type="domain" description="Core-binding (CB)" evidence="5">
    <location>
        <begin position="129"/>
        <end position="221"/>
    </location>
</feature>
<proteinExistence type="predicted"/>
<keyword evidence="7" id="KW-1185">Reference proteome</keyword>
<dbReference type="Gene3D" id="1.10.150.130">
    <property type="match status" value="1"/>
</dbReference>
<evidence type="ECO:0000313" key="7">
    <source>
        <dbReference type="Proteomes" id="UP000248054"/>
    </source>
</evidence>
<dbReference type="SUPFAM" id="SSF56349">
    <property type="entry name" value="DNA breaking-rejoining enzymes"/>
    <property type="match status" value="1"/>
</dbReference>
<dbReference type="Proteomes" id="UP000248054">
    <property type="component" value="Unassembled WGS sequence"/>
</dbReference>
<dbReference type="OrthoDB" id="9806835at2"/>
<evidence type="ECO:0000259" key="5">
    <source>
        <dbReference type="PROSITE" id="PS51900"/>
    </source>
</evidence>
<evidence type="ECO:0000256" key="1">
    <source>
        <dbReference type="ARBA" id="ARBA00022908"/>
    </source>
</evidence>
<protein>
    <recommendedName>
        <fullName evidence="5">Core-binding (CB) domain-containing protein</fullName>
    </recommendedName>
</protein>
<dbReference type="GO" id="GO:0003677">
    <property type="term" value="F:DNA binding"/>
    <property type="evidence" value="ECO:0007669"/>
    <property type="project" value="UniProtKB-UniRule"/>
</dbReference>
<comment type="caution">
    <text evidence="6">The sequence shown here is derived from an EMBL/GenBank/DDBJ whole genome shotgun (WGS) entry which is preliminary data.</text>
</comment>
<dbReference type="InterPro" id="IPR010998">
    <property type="entry name" value="Integrase_recombinase_N"/>
</dbReference>
<feature type="region of interest" description="Disordered" evidence="4">
    <location>
        <begin position="103"/>
        <end position="124"/>
    </location>
</feature>
<dbReference type="InterPro" id="IPR011010">
    <property type="entry name" value="DNA_brk_join_enz"/>
</dbReference>
<dbReference type="InterPro" id="IPR044068">
    <property type="entry name" value="CB"/>
</dbReference>
<dbReference type="AlphaFoldDB" id="A0A2V4XUW4"/>
<dbReference type="RefSeq" id="WP_110473595.1">
    <property type="nucleotide sequence ID" value="NZ_BMWQ01000008.1"/>
</dbReference>
<organism evidence="6 7">
    <name type="scientific">Winogradskyella epiphytica</name>
    <dbReference type="NCBI Taxonomy" id="262005"/>
    <lineage>
        <taxon>Bacteria</taxon>
        <taxon>Pseudomonadati</taxon>
        <taxon>Bacteroidota</taxon>
        <taxon>Flavobacteriia</taxon>
        <taxon>Flavobacteriales</taxon>
        <taxon>Flavobacteriaceae</taxon>
        <taxon>Winogradskyella</taxon>
    </lineage>
</organism>
<accession>A0A2V4XUW4</accession>
<evidence type="ECO:0000256" key="4">
    <source>
        <dbReference type="SAM" id="MobiDB-lite"/>
    </source>
</evidence>
<dbReference type="GO" id="GO:0015074">
    <property type="term" value="P:DNA integration"/>
    <property type="evidence" value="ECO:0007669"/>
    <property type="project" value="UniProtKB-KW"/>
</dbReference>
<dbReference type="PROSITE" id="PS51900">
    <property type="entry name" value="CB"/>
    <property type="match status" value="1"/>
</dbReference>
<feature type="compositionally biased region" description="Polar residues" evidence="4">
    <location>
        <begin position="105"/>
        <end position="124"/>
    </location>
</feature>
<evidence type="ECO:0000313" key="6">
    <source>
        <dbReference type="EMBL" id="PYE82577.1"/>
    </source>
</evidence>
<keyword evidence="1" id="KW-0229">DNA integration</keyword>